<feature type="signal peptide" evidence="1">
    <location>
        <begin position="1"/>
        <end position="34"/>
    </location>
</feature>
<keyword evidence="4" id="KW-1185">Reference proteome</keyword>
<keyword evidence="1" id="KW-0732">Signal</keyword>
<feature type="chain" id="PRO_5045618221" evidence="1">
    <location>
        <begin position="35"/>
        <end position="304"/>
    </location>
</feature>
<dbReference type="Pfam" id="PF07589">
    <property type="entry name" value="PEP-CTERM"/>
    <property type="match status" value="1"/>
</dbReference>
<dbReference type="EMBL" id="SPMY01000004">
    <property type="protein sequence ID" value="NMQ26526.1"/>
    <property type="molecule type" value="Genomic_DNA"/>
</dbReference>
<name>A0ABX1TSV2_9PROT</name>
<sequence length="304" mass="32197">MIEKLGFGDLRGRRPLLGAATLWLLLGFSGTASATTPPNLQDMFDGSTFTQDGLKFFNFTPGLANSFPLGQDLLYLAKTDPLALFNVQYLEFAAGSKFSRAWGNANAAIAADIGLLVLADNVATPGVDPGFWLNSATQWTVTAGNIASGQLSAFAYDVETTTTQQINSAEITQSSTIDAVGPDVWSFFPFSLPDVATGFALQLITDLNSNDVLNVTLDIGVQSPDGIQRFSQFDSWSGFADHNAIRVVNVIGLGASSGGGFTMVSLEQRIDPPAPAAIPEPGTLLLISLGLLGIPCCRRRASRK</sequence>
<dbReference type="Proteomes" id="UP000749010">
    <property type="component" value="Unassembled WGS sequence"/>
</dbReference>
<evidence type="ECO:0000256" key="1">
    <source>
        <dbReference type="SAM" id="SignalP"/>
    </source>
</evidence>
<reference evidence="3 4" key="1">
    <citation type="submission" date="2019-03" db="EMBL/GenBank/DDBJ databases">
        <title>Metabolic reconstructions from genomes of highly enriched 'Candidatus Accumulibacter' and 'Candidatus Competibacter' bioreactor populations.</title>
        <authorList>
            <person name="Annavajhala M.K."/>
            <person name="Welles L."/>
            <person name="Abbas B."/>
            <person name="Sorokin D."/>
            <person name="Park H."/>
            <person name="Van Loosdrecht M."/>
            <person name="Chandran K."/>
        </authorList>
    </citation>
    <scope>NUCLEOTIDE SEQUENCE [LARGE SCALE GENOMIC DNA]</scope>
    <source>
        <strain evidence="3 4">SBR_S</strain>
    </source>
</reference>
<protein>
    <submittedName>
        <fullName evidence="3">PEP-CTERM sorting domain-containing protein</fullName>
    </submittedName>
</protein>
<evidence type="ECO:0000313" key="3">
    <source>
        <dbReference type="EMBL" id="NMQ26526.1"/>
    </source>
</evidence>
<evidence type="ECO:0000313" key="4">
    <source>
        <dbReference type="Proteomes" id="UP000749010"/>
    </source>
</evidence>
<dbReference type="RefSeq" id="WP_169064973.1">
    <property type="nucleotide sequence ID" value="NZ_SPMY01000004.1"/>
</dbReference>
<evidence type="ECO:0000259" key="2">
    <source>
        <dbReference type="Pfam" id="PF07589"/>
    </source>
</evidence>
<feature type="domain" description="Ice-binding protein C-terminal" evidence="2">
    <location>
        <begin position="277"/>
        <end position="299"/>
    </location>
</feature>
<dbReference type="InterPro" id="IPR013424">
    <property type="entry name" value="Ice-binding_C"/>
</dbReference>
<organism evidence="3 4">
    <name type="scientific">Candidatus Accumulibacter phosphatis</name>
    <dbReference type="NCBI Taxonomy" id="327160"/>
    <lineage>
        <taxon>Bacteria</taxon>
        <taxon>Pseudomonadati</taxon>
        <taxon>Pseudomonadota</taxon>
        <taxon>Betaproteobacteria</taxon>
        <taxon>Candidatus Accumulibacter</taxon>
    </lineage>
</organism>
<proteinExistence type="predicted"/>
<comment type="caution">
    <text evidence="3">The sequence shown here is derived from an EMBL/GenBank/DDBJ whole genome shotgun (WGS) entry which is preliminary data.</text>
</comment>
<gene>
    <name evidence="3" type="ORF">E4Q23_01370</name>
</gene>
<accession>A0ABX1TSV2</accession>